<feature type="transmembrane region" description="Helical" evidence="6">
    <location>
        <begin position="26"/>
        <end position="50"/>
    </location>
</feature>
<dbReference type="Gene3D" id="1.20.1250.20">
    <property type="entry name" value="MFS general substrate transporter like domains"/>
    <property type="match status" value="1"/>
</dbReference>
<accession>A0ABN6Y613</accession>
<evidence type="ECO:0000256" key="6">
    <source>
        <dbReference type="SAM" id="Phobius"/>
    </source>
</evidence>
<evidence type="ECO:0000256" key="4">
    <source>
        <dbReference type="ARBA" id="ARBA00022989"/>
    </source>
</evidence>
<evidence type="ECO:0000256" key="3">
    <source>
        <dbReference type="ARBA" id="ARBA00022692"/>
    </source>
</evidence>
<organism evidence="8 9">
    <name type="scientific">Frondihabitans sucicola</name>
    <dbReference type="NCBI Taxonomy" id="1268041"/>
    <lineage>
        <taxon>Bacteria</taxon>
        <taxon>Bacillati</taxon>
        <taxon>Actinomycetota</taxon>
        <taxon>Actinomycetes</taxon>
        <taxon>Micrococcales</taxon>
        <taxon>Microbacteriaceae</taxon>
        <taxon>Frondihabitans</taxon>
    </lineage>
</organism>
<evidence type="ECO:0000259" key="7">
    <source>
        <dbReference type="PROSITE" id="PS50850"/>
    </source>
</evidence>
<name>A0ABN6Y613_9MICO</name>
<dbReference type="InterPro" id="IPR036259">
    <property type="entry name" value="MFS_trans_sf"/>
</dbReference>
<feature type="transmembrane region" description="Helical" evidence="6">
    <location>
        <begin position="269"/>
        <end position="296"/>
    </location>
</feature>
<dbReference type="EMBL" id="AP027732">
    <property type="protein sequence ID" value="BDZ51436.1"/>
    <property type="molecule type" value="Genomic_DNA"/>
</dbReference>
<reference evidence="9" key="1">
    <citation type="journal article" date="2019" name="Int. J. Syst. Evol. Microbiol.">
        <title>The Global Catalogue of Microorganisms (GCM) 10K type strain sequencing project: providing services to taxonomists for standard genome sequencing and annotation.</title>
        <authorList>
            <consortium name="The Broad Institute Genomics Platform"/>
            <consortium name="The Broad Institute Genome Sequencing Center for Infectious Disease"/>
            <person name="Wu L."/>
            <person name="Ma J."/>
        </authorList>
    </citation>
    <scope>NUCLEOTIDE SEQUENCE [LARGE SCALE GENOMIC DNA]</scope>
    <source>
        <strain evidence="9">NBRC 108728</strain>
    </source>
</reference>
<feature type="transmembrane region" description="Helical" evidence="6">
    <location>
        <begin position="93"/>
        <end position="112"/>
    </location>
</feature>
<gene>
    <name evidence="8" type="ORF">GCM10025867_36770</name>
</gene>
<feature type="domain" description="Major facilitator superfamily (MFS) profile" evidence="7">
    <location>
        <begin position="28"/>
        <end position="447"/>
    </location>
</feature>
<feature type="transmembrane region" description="Helical" evidence="6">
    <location>
        <begin position="423"/>
        <end position="443"/>
    </location>
</feature>
<evidence type="ECO:0000256" key="1">
    <source>
        <dbReference type="ARBA" id="ARBA00004651"/>
    </source>
</evidence>
<protein>
    <submittedName>
        <fullName evidence="8">MFS sugar transporter</fullName>
    </submittedName>
</protein>
<sequence length="459" mass="48870">MSLDIRVSKPSIGEVMDNLTLGRAHFWAILATIFGFFFDAFDTTILSLALPSIVAEWHLDGATAGVIGSAIFWGMIVGALGLGFLSDLLGRRMVMVITVIGMALFTCLGGLAQDVPTFIALRVLVGIFAGAMIPVDLAYLAEIAPAKRRGFLMGMIGVSWPLGALLATIVGGAVLPVGGWRTLFFLAIIPAVLALAVRWLVPESPRWLAKRGRFAEAIASANRLGASLTSADDLDTEADSVEEAAERSIWANLRELFQRRYTIRTIGACLIYLLTIGPSYGWTVFVPTIIMSVFGYPLQKTILAVVLLNAASILGRLTIALTADRIPRVAAMLGSMALYFATALTMAFVIGLGAGFAGLILTLMAVYQYSADTANLFQQWIPELFPSEIRAFSASFASAWGRLAAGIVPIVFGALLGGGNTQAVFYLIAGFAVAIALTVIIFLRKSETSGRTLSATKSA</sequence>
<dbReference type="InterPro" id="IPR020846">
    <property type="entry name" value="MFS_dom"/>
</dbReference>
<dbReference type="Pfam" id="PF00083">
    <property type="entry name" value="Sugar_tr"/>
    <property type="match status" value="1"/>
</dbReference>
<proteinExistence type="predicted"/>
<comment type="subcellular location">
    <subcellularLocation>
        <location evidence="1">Cell membrane</location>
        <topology evidence="1">Multi-pass membrane protein</topology>
    </subcellularLocation>
</comment>
<keyword evidence="2" id="KW-0813">Transport</keyword>
<dbReference type="InterPro" id="IPR005829">
    <property type="entry name" value="Sugar_transporter_CS"/>
</dbReference>
<dbReference type="PROSITE" id="PS50850">
    <property type="entry name" value="MFS"/>
    <property type="match status" value="1"/>
</dbReference>
<evidence type="ECO:0000313" key="9">
    <source>
        <dbReference type="Proteomes" id="UP001321486"/>
    </source>
</evidence>
<feature type="transmembrane region" description="Helical" evidence="6">
    <location>
        <begin position="183"/>
        <end position="201"/>
    </location>
</feature>
<keyword evidence="9" id="KW-1185">Reference proteome</keyword>
<feature type="transmembrane region" description="Helical" evidence="6">
    <location>
        <begin position="151"/>
        <end position="177"/>
    </location>
</feature>
<feature type="transmembrane region" description="Helical" evidence="6">
    <location>
        <begin position="118"/>
        <end position="139"/>
    </location>
</feature>
<feature type="transmembrane region" description="Helical" evidence="6">
    <location>
        <begin position="336"/>
        <end position="369"/>
    </location>
</feature>
<keyword evidence="8" id="KW-0762">Sugar transport</keyword>
<dbReference type="PROSITE" id="PS00217">
    <property type="entry name" value="SUGAR_TRANSPORT_2"/>
    <property type="match status" value="1"/>
</dbReference>
<evidence type="ECO:0000313" key="8">
    <source>
        <dbReference type="EMBL" id="BDZ51436.1"/>
    </source>
</evidence>
<dbReference type="SUPFAM" id="SSF103473">
    <property type="entry name" value="MFS general substrate transporter"/>
    <property type="match status" value="1"/>
</dbReference>
<keyword evidence="3 6" id="KW-0812">Transmembrane</keyword>
<dbReference type="Proteomes" id="UP001321486">
    <property type="component" value="Chromosome"/>
</dbReference>
<dbReference type="InterPro" id="IPR005828">
    <property type="entry name" value="MFS_sugar_transport-like"/>
</dbReference>
<dbReference type="PANTHER" id="PTHR23511">
    <property type="entry name" value="SYNAPTIC VESICLE GLYCOPROTEIN 2"/>
    <property type="match status" value="1"/>
</dbReference>
<dbReference type="PANTHER" id="PTHR23511:SF34">
    <property type="entry name" value="SYNAPTIC VESICLE GLYCOPROTEIN 2"/>
    <property type="match status" value="1"/>
</dbReference>
<dbReference type="PROSITE" id="PS00216">
    <property type="entry name" value="SUGAR_TRANSPORT_1"/>
    <property type="match status" value="1"/>
</dbReference>
<evidence type="ECO:0000256" key="2">
    <source>
        <dbReference type="ARBA" id="ARBA00022448"/>
    </source>
</evidence>
<evidence type="ECO:0000256" key="5">
    <source>
        <dbReference type="ARBA" id="ARBA00023136"/>
    </source>
</evidence>
<feature type="transmembrane region" description="Helical" evidence="6">
    <location>
        <begin position="62"/>
        <end position="86"/>
    </location>
</feature>
<keyword evidence="5 6" id="KW-0472">Membrane</keyword>
<feature type="transmembrane region" description="Helical" evidence="6">
    <location>
        <begin position="302"/>
        <end position="324"/>
    </location>
</feature>
<dbReference type="RefSeq" id="WP_286344204.1">
    <property type="nucleotide sequence ID" value="NZ_AP027732.1"/>
</dbReference>
<keyword evidence="4 6" id="KW-1133">Transmembrane helix</keyword>